<feature type="transmembrane region" description="Helical" evidence="1">
    <location>
        <begin position="46"/>
        <end position="65"/>
    </location>
</feature>
<accession>A0A9E2KZ15</accession>
<reference evidence="2" key="2">
    <citation type="submission" date="2021-04" db="EMBL/GenBank/DDBJ databases">
        <authorList>
            <person name="Gilroy R."/>
        </authorList>
    </citation>
    <scope>NUCLEOTIDE SEQUENCE</scope>
    <source>
        <strain evidence="2">A6-441</strain>
    </source>
</reference>
<name>A0A9E2KZ15_9FUSO</name>
<proteinExistence type="predicted"/>
<dbReference type="EMBL" id="JAHLFN010000073">
    <property type="protein sequence ID" value="MBU3842941.1"/>
    <property type="molecule type" value="Genomic_DNA"/>
</dbReference>
<feature type="transmembrane region" description="Helical" evidence="1">
    <location>
        <begin position="72"/>
        <end position="89"/>
    </location>
</feature>
<keyword evidence="1" id="KW-1133">Transmembrane helix</keyword>
<evidence type="ECO:0000313" key="3">
    <source>
        <dbReference type="Proteomes" id="UP000724657"/>
    </source>
</evidence>
<evidence type="ECO:0000256" key="1">
    <source>
        <dbReference type="SAM" id="Phobius"/>
    </source>
</evidence>
<keyword evidence="1" id="KW-0472">Membrane</keyword>
<dbReference type="AlphaFoldDB" id="A0A9E2KZ15"/>
<dbReference type="Proteomes" id="UP000724657">
    <property type="component" value="Unassembled WGS sequence"/>
</dbReference>
<evidence type="ECO:0000313" key="2">
    <source>
        <dbReference type="EMBL" id="MBU3842941.1"/>
    </source>
</evidence>
<keyword evidence="1" id="KW-0812">Transmembrane</keyword>
<sequence length="105" mass="11243">MKRKIFKNKKLLLLALFIISAIVTQGTLAGLDVVDTLEKGLEFTQTIGYFVLAIGIVTFILNMFLGSRSMPVAVIGVGGIIAGWAMANVETAVTWFTNLSAGACF</sequence>
<organism evidence="2 3">
    <name type="scientific">Candidatus Fusobacterium pullicola</name>
    <dbReference type="NCBI Taxonomy" id="2838601"/>
    <lineage>
        <taxon>Bacteria</taxon>
        <taxon>Fusobacteriati</taxon>
        <taxon>Fusobacteriota</taxon>
        <taxon>Fusobacteriia</taxon>
        <taxon>Fusobacteriales</taxon>
        <taxon>Fusobacteriaceae</taxon>
        <taxon>Fusobacterium</taxon>
    </lineage>
</organism>
<gene>
    <name evidence="2" type="ORF">IAA47_08200</name>
</gene>
<protein>
    <submittedName>
        <fullName evidence="2">Uncharacterized protein</fullName>
    </submittedName>
</protein>
<reference evidence="2" key="1">
    <citation type="journal article" date="2021" name="PeerJ">
        <title>Extensive microbial diversity within the chicken gut microbiome revealed by metagenomics and culture.</title>
        <authorList>
            <person name="Gilroy R."/>
            <person name="Ravi A."/>
            <person name="Getino M."/>
            <person name="Pursley I."/>
            <person name="Horton D.L."/>
            <person name="Alikhan N.F."/>
            <person name="Baker D."/>
            <person name="Gharbi K."/>
            <person name="Hall N."/>
            <person name="Watson M."/>
            <person name="Adriaenssens E.M."/>
            <person name="Foster-Nyarko E."/>
            <person name="Jarju S."/>
            <person name="Secka A."/>
            <person name="Antonio M."/>
            <person name="Oren A."/>
            <person name="Chaudhuri R.R."/>
            <person name="La Ragione R."/>
            <person name="Hildebrand F."/>
            <person name="Pallen M.J."/>
        </authorList>
    </citation>
    <scope>NUCLEOTIDE SEQUENCE</scope>
    <source>
        <strain evidence="2">A6-441</strain>
    </source>
</reference>
<comment type="caution">
    <text evidence="2">The sequence shown here is derived from an EMBL/GenBank/DDBJ whole genome shotgun (WGS) entry which is preliminary data.</text>
</comment>